<keyword evidence="2" id="KW-1185">Reference proteome</keyword>
<organism evidence="1 2">
    <name type="scientific">Clostridium fungisolvens</name>
    <dbReference type="NCBI Taxonomy" id="1604897"/>
    <lineage>
        <taxon>Bacteria</taxon>
        <taxon>Bacillati</taxon>
        <taxon>Bacillota</taxon>
        <taxon>Clostridia</taxon>
        <taxon>Eubacteriales</taxon>
        <taxon>Clostridiaceae</taxon>
        <taxon>Clostridium</taxon>
    </lineage>
</organism>
<accession>A0A6V8SD61</accession>
<name>A0A6V8SD61_9CLOT</name>
<comment type="caution">
    <text evidence="1">The sequence shown here is derived from an EMBL/GenBank/DDBJ whole genome shotgun (WGS) entry which is preliminary data.</text>
</comment>
<dbReference type="Pfam" id="PF11007">
    <property type="entry name" value="CotJA"/>
    <property type="match status" value="1"/>
</dbReference>
<dbReference type="InterPro" id="IPR020256">
    <property type="entry name" value="Spore_coat_CotJA"/>
</dbReference>
<dbReference type="Proteomes" id="UP000580568">
    <property type="component" value="Unassembled WGS sequence"/>
</dbReference>
<dbReference type="AlphaFoldDB" id="A0A6V8SD61"/>
<sequence length="57" mass="6884">MSDVFKMKDELKLDYAEAYVLPQPFKDLYDIKTAFGRGTIFNDLYRPYEKKKHGREY</sequence>
<evidence type="ECO:0000313" key="1">
    <source>
        <dbReference type="EMBL" id="GFP74771.1"/>
    </source>
</evidence>
<dbReference type="EMBL" id="BLZR01000001">
    <property type="protein sequence ID" value="GFP74771.1"/>
    <property type="molecule type" value="Genomic_DNA"/>
</dbReference>
<evidence type="ECO:0000313" key="2">
    <source>
        <dbReference type="Proteomes" id="UP000580568"/>
    </source>
</evidence>
<dbReference type="RefSeq" id="WP_244638107.1">
    <property type="nucleotide sequence ID" value="NZ_BLZR01000001.1"/>
</dbReference>
<evidence type="ECO:0008006" key="3">
    <source>
        <dbReference type="Google" id="ProtNLM"/>
    </source>
</evidence>
<gene>
    <name evidence="1" type="ORF">bsdtw1_00827</name>
</gene>
<reference evidence="1 2" key="1">
    <citation type="submission" date="2020-07" db="EMBL/GenBank/DDBJ databases">
        <title>A new beta-1,3-glucan-decomposing anaerobic bacterium isolated from anoxic soil subjected to biological soil disinfestation.</title>
        <authorList>
            <person name="Ueki A."/>
            <person name="Tonouchi A."/>
        </authorList>
    </citation>
    <scope>NUCLEOTIDE SEQUENCE [LARGE SCALE GENOMIC DNA]</scope>
    <source>
        <strain evidence="1 2">TW1</strain>
    </source>
</reference>
<proteinExistence type="predicted"/>
<protein>
    <recommendedName>
        <fullName evidence="3">Spore coat associated protein CotJA</fullName>
    </recommendedName>
</protein>